<organism evidence="1 2">
    <name type="scientific">Salipaludibacillus aurantiacus</name>
    <dbReference type="NCBI Taxonomy" id="1601833"/>
    <lineage>
        <taxon>Bacteria</taxon>
        <taxon>Bacillati</taxon>
        <taxon>Bacillota</taxon>
        <taxon>Bacilli</taxon>
        <taxon>Bacillales</taxon>
        <taxon>Bacillaceae</taxon>
    </lineage>
</organism>
<dbReference type="STRING" id="1601833.SAMN05518684_10618"/>
<dbReference type="Proteomes" id="UP000198571">
    <property type="component" value="Unassembled WGS sequence"/>
</dbReference>
<evidence type="ECO:0000313" key="2">
    <source>
        <dbReference type="Proteomes" id="UP000198571"/>
    </source>
</evidence>
<dbReference type="RefSeq" id="WP_093050457.1">
    <property type="nucleotide sequence ID" value="NZ_FOGT01000006.1"/>
</dbReference>
<name>A0A1H9TQM0_9BACI</name>
<proteinExistence type="predicted"/>
<evidence type="ECO:0000313" key="1">
    <source>
        <dbReference type="EMBL" id="SER99289.1"/>
    </source>
</evidence>
<keyword evidence="2" id="KW-1185">Reference proteome</keyword>
<dbReference type="SUPFAM" id="SSF103642">
    <property type="entry name" value="Sec-C motif"/>
    <property type="match status" value="1"/>
</dbReference>
<dbReference type="InterPro" id="IPR004027">
    <property type="entry name" value="SEC_C_motif"/>
</dbReference>
<reference evidence="2" key="1">
    <citation type="submission" date="2016-10" db="EMBL/GenBank/DDBJ databases">
        <authorList>
            <person name="Varghese N."/>
            <person name="Submissions S."/>
        </authorList>
    </citation>
    <scope>NUCLEOTIDE SEQUENCE [LARGE SCALE GENOMIC DNA]</scope>
    <source>
        <strain evidence="2">S9</strain>
    </source>
</reference>
<accession>A0A1H9TQM0</accession>
<gene>
    <name evidence="1" type="ORF">SAMN05518684_10618</name>
</gene>
<dbReference type="Gene3D" id="3.10.450.50">
    <property type="match status" value="1"/>
</dbReference>
<protein>
    <submittedName>
        <fullName evidence="1">Helix-turn-helix, Psq domain</fullName>
    </submittedName>
</protein>
<dbReference type="EMBL" id="FOGT01000006">
    <property type="protein sequence ID" value="SER99289.1"/>
    <property type="molecule type" value="Genomic_DNA"/>
</dbReference>
<sequence length="341" mass="38949">MATLRRNDPCLCGSGKKYKKCCLNKVEAKPRFDEPDQRVFNELLPRIFDHSKRFDDEIEPVYAKLAEQFEGMQKRDGEAFSQLIFHWILFNKPIASGGETILSDYTENYRKDYSEKFQEFLQEWEAMQPEFFRVTYADEKNMALENTFSGEAHTLEKTPASANLKENDSVIGYLYPTPDGKALGNDALAIPKRIAESFCEAWDGIKKHASLDGETDQELFTRSFPDVLEVLSVLVSAQGVLNQEDELKESGKKVLALIHSELDWTRVPYTGYLKAKIHWIRFVRTKEPRIQKPETFAAALEYWTDKHVTDGTAALSQKAAAEKYGVSPSTVSSKYKELTQV</sequence>
<dbReference type="AlphaFoldDB" id="A0A1H9TQM0"/>
<dbReference type="OrthoDB" id="6399948at2"/>
<dbReference type="Pfam" id="PF02810">
    <property type="entry name" value="SEC-C"/>
    <property type="match status" value="1"/>
</dbReference>